<gene>
    <name evidence="3" type="ORF">PMZ80_004528</name>
</gene>
<dbReference type="RefSeq" id="XP_064731610.1">
    <property type="nucleotide sequence ID" value="XM_064872952.1"/>
</dbReference>
<sequence>MSARHKMDPASVVDVNKPKYPPLHIVHPTKSHKQTILMIHGLGSSGPIFEQAFFASKTSQHFRDRFPHARWVFPSAPLRHVQRWNDTRPAWFNIASFTDLEKDQQVQMEGLRQSVAYLGRCIDDEVARLDESGRSAKDLVVIARSQGSSAMVWTLLSTLKQSIGGVVLTGSWLVFARALTLWMDDNGADDATGTCVGNNIAPGVDASGFVSSVLQEKKDLLLRGEHPLQLTSILMGHCTTDEWINVSLGRQMRDTLKRVGCNVVWNEYEHAADEGHWLAEPDEFNAIADFMEMRLEAPR</sequence>
<dbReference type="Gene3D" id="3.40.50.1820">
    <property type="entry name" value="alpha/beta hydrolase"/>
    <property type="match status" value="1"/>
</dbReference>
<comment type="similarity">
    <text evidence="1">Belongs to the AB hydrolase superfamily. AB hydrolase 2 family.</text>
</comment>
<dbReference type="PANTHER" id="PTHR10655">
    <property type="entry name" value="LYSOPHOSPHOLIPASE-RELATED"/>
    <property type="match status" value="1"/>
</dbReference>
<protein>
    <recommendedName>
        <fullName evidence="2">Phospholipase/carboxylesterase/thioesterase domain-containing protein</fullName>
    </recommendedName>
</protein>
<dbReference type="InterPro" id="IPR003140">
    <property type="entry name" value="PLipase/COase/thioEstase"/>
</dbReference>
<dbReference type="InterPro" id="IPR050565">
    <property type="entry name" value="LYPA1-2/EST-like"/>
</dbReference>
<keyword evidence="4" id="KW-1185">Reference proteome</keyword>
<dbReference type="PANTHER" id="PTHR10655:SF63">
    <property type="entry name" value="PHOSPHOLIPASE_CARBOXYLESTERASE_THIOESTERASE DOMAIN-CONTAINING PROTEIN"/>
    <property type="match status" value="1"/>
</dbReference>
<organism evidence="3 4">
    <name type="scientific">Knufia obscura</name>
    <dbReference type="NCBI Taxonomy" id="1635080"/>
    <lineage>
        <taxon>Eukaryota</taxon>
        <taxon>Fungi</taxon>
        <taxon>Dikarya</taxon>
        <taxon>Ascomycota</taxon>
        <taxon>Pezizomycotina</taxon>
        <taxon>Eurotiomycetes</taxon>
        <taxon>Chaetothyriomycetidae</taxon>
        <taxon>Chaetothyriales</taxon>
        <taxon>Trichomeriaceae</taxon>
        <taxon>Knufia</taxon>
    </lineage>
</organism>
<dbReference type="SUPFAM" id="SSF53474">
    <property type="entry name" value="alpha/beta-Hydrolases"/>
    <property type="match status" value="1"/>
</dbReference>
<comment type="caution">
    <text evidence="3">The sequence shown here is derived from an EMBL/GenBank/DDBJ whole genome shotgun (WGS) entry which is preliminary data.</text>
</comment>
<proteinExistence type="inferred from homology"/>
<evidence type="ECO:0000256" key="1">
    <source>
        <dbReference type="ARBA" id="ARBA00006499"/>
    </source>
</evidence>
<evidence type="ECO:0000313" key="4">
    <source>
        <dbReference type="Proteomes" id="UP001334248"/>
    </source>
</evidence>
<dbReference type="GeneID" id="89997977"/>
<feature type="domain" description="Phospholipase/carboxylesterase/thioesterase" evidence="2">
    <location>
        <begin position="24"/>
        <end position="178"/>
    </location>
</feature>
<accession>A0ABR0RTC7</accession>
<name>A0ABR0RTC7_9EURO</name>
<dbReference type="Pfam" id="PF02230">
    <property type="entry name" value="Abhydrolase_2"/>
    <property type="match status" value="1"/>
</dbReference>
<dbReference type="InterPro" id="IPR029058">
    <property type="entry name" value="AB_hydrolase_fold"/>
</dbReference>
<dbReference type="Proteomes" id="UP001334248">
    <property type="component" value="Unassembled WGS sequence"/>
</dbReference>
<reference evidence="3 4" key="1">
    <citation type="journal article" date="2023" name="Res Sq">
        <title>Genomic and morphological characterization of Knufia obscura isolated from the Mars 2020 spacecraft assembly facility.</title>
        <authorList>
            <person name="Chander A.M."/>
            <person name="Teixeira M.M."/>
            <person name="Singh N.K."/>
            <person name="Williams M.P."/>
            <person name="Parker C.W."/>
            <person name="Leo P."/>
            <person name="Stajich J.E."/>
            <person name="Torok T."/>
            <person name="Tighe S."/>
            <person name="Mason C.E."/>
            <person name="Venkateswaran K."/>
        </authorList>
    </citation>
    <scope>NUCLEOTIDE SEQUENCE [LARGE SCALE GENOMIC DNA]</scope>
    <source>
        <strain evidence="3 4">CCFEE 5817</strain>
    </source>
</reference>
<evidence type="ECO:0000313" key="3">
    <source>
        <dbReference type="EMBL" id="KAK5943520.1"/>
    </source>
</evidence>
<dbReference type="EMBL" id="JAVHJV010000004">
    <property type="protein sequence ID" value="KAK5943520.1"/>
    <property type="molecule type" value="Genomic_DNA"/>
</dbReference>
<evidence type="ECO:0000259" key="2">
    <source>
        <dbReference type="Pfam" id="PF02230"/>
    </source>
</evidence>